<dbReference type="InterPro" id="IPR002931">
    <property type="entry name" value="Transglutaminase-like"/>
</dbReference>
<feature type="domain" description="Transglutaminase-like" evidence="1">
    <location>
        <begin position="324"/>
        <end position="416"/>
    </location>
</feature>
<dbReference type="Pfam" id="PF01841">
    <property type="entry name" value="Transglut_core"/>
    <property type="match status" value="1"/>
</dbReference>
<evidence type="ECO:0000313" key="4">
    <source>
        <dbReference type="Proteomes" id="UP000256629"/>
    </source>
</evidence>
<dbReference type="EMBL" id="QRDX01000001">
    <property type="protein sequence ID" value="RED50270.1"/>
    <property type="molecule type" value="Genomic_DNA"/>
</dbReference>
<feature type="domain" description="DUF3857" evidence="2">
    <location>
        <begin position="68"/>
        <end position="205"/>
    </location>
</feature>
<evidence type="ECO:0000259" key="1">
    <source>
        <dbReference type="Pfam" id="PF01841"/>
    </source>
</evidence>
<protein>
    <submittedName>
        <fullName evidence="3">Uncharacterized protein DUF3857</fullName>
    </submittedName>
</protein>
<dbReference type="Gene3D" id="2.60.120.1130">
    <property type="match status" value="1"/>
</dbReference>
<dbReference type="Gene3D" id="3.10.620.30">
    <property type="match status" value="1"/>
</dbReference>
<dbReference type="OrthoDB" id="98874at2"/>
<gene>
    <name evidence="3" type="ORF">DFQ02_101296</name>
</gene>
<dbReference type="Proteomes" id="UP000256629">
    <property type="component" value="Unassembled WGS sequence"/>
</dbReference>
<dbReference type="AlphaFoldDB" id="A0A3D9HLA3"/>
<evidence type="ECO:0000313" key="3">
    <source>
        <dbReference type="EMBL" id="RED50270.1"/>
    </source>
</evidence>
<dbReference type="Gene3D" id="2.60.40.3140">
    <property type="match status" value="1"/>
</dbReference>
<dbReference type="Pfam" id="PF12969">
    <property type="entry name" value="DUF3857"/>
    <property type="match status" value="1"/>
</dbReference>
<dbReference type="RefSeq" id="WP_116039208.1">
    <property type="nucleotide sequence ID" value="NZ_QRDX01000001.1"/>
</dbReference>
<sequence>MRVLLIVFVLCFTNLIFSQDYKFGKVSKEELKETVCSLDSTANAAYLYKYRRSYYVYIKDEGFVLKTDIHERIKIYNQDGFDYATKQIRLYQGGSGEEKISNLKAYTYNIEKNKVLAEKLSKDGIFKSEASKYSNKVKFTMPNIKPGSVIEYKYQITSPYWSNVDEFIFQYDIPIKKLEAEFDVPEYYNFKVNTKGFLSVAPTVESKTDVIRFVDKARSLAGGGYNGAVTTSFNSSEITYYTQINKYNLTDIPALKEEPFVNSINNYRASAKYELSYTKFPNSTVKTYSTTWEDVVDRVYKSSSFGDELKRTGYFQNDIDALVGSVSGAEEKMMMIFDYVKSQVKWNGYYGFYADDVKKAYKNHAGSSGDINLMLTAMLRYAGLNANPVLVSTRTHGVPLFPTREGYNYVVSWVKLPDGTEVLLDGTDKYSVPNILPLRALNWQGRIVAENGGYGVIDLYPKSLSENNVIMMAKIDEEGALEGSYRSIKTNHRALSFRNSYNEADKDDYLEKLENRYNGIEISDYNVKNDTDLSKPIQESYKFNKESQVDIIGDKMYFSPLFHLRTKENPFKLEKREFPVDFGYPSVTSYRVILNIPEGYKIESTPESVALALPDNLGSFSYMVKGSGRNIQIMVETQINESIISPIYYEVLKEYFNSFIQKEAEQVVLNKKQI</sequence>
<name>A0A3D9HLA3_9FLAO</name>
<evidence type="ECO:0000259" key="2">
    <source>
        <dbReference type="Pfam" id="PF12969"/>
    </source>
</evidence>
<reference evidence="3 4" key="1">
    <citation type="submission" date="2018-07" db="EMBL/GenBank/DDBJ databases">
        <title>Genomic Encyclopedia of Type Strains, Phase III (KMG-III): the genomes of soil and plant-associated and newly described type strains.</title>
        <authorList>
            <person name="Whitman W."/>
        </authorList>
    </citation>
    <scope>NUCLEOTIDE SEQUENCE [LARGE SCALE GENOMIC DNA]</scope>
    <source>
        <strain evidence="3 4">CECT 8487</strain>
    </source>
</reference>
<keyword evidence="4" id="KW-1185">Reference proteome</keyword>
<comment type="caution">
    <text evidence="3">The sequence shown here is derived from an EMBL/GenBank/DDBJ whole genome shotgun (WGS) entry which is preliminary data.</text>
</comment>
<organism evidence="3 4">
    <name type="scientific">Seonamhaeicola aphaedonensis</name>
    <dbReference type="NCBI Taxonomy" id="1461338"/>
    <lineage>
        <taxon>Bacteria</taxon>
        <taxon>Pseudomonadati</taxon>
        <taxon>Bacteroidota</taxon>
        <taxon>Flavobacteriia</taxon>
        <taxon>Flavobacteriales</taxon>
        <taxon>Flavobacteriaceae</taxon>
    </lineage>
</organism>
<dbReference type="InterPro" id="IPR024618">
    <property type="entry name" value="DUF3857"/>
</dbReference>
<proteinExistence type="predicted"/>
<accession>A0A3D9HLA3</accession>